<sequence length="252" mass="29568">MAYKKLKLWFDKELAELLADKIIRFYPDFNKSSFIKTIDQKVPKLELKDRVEIIADELSSHLSTDYETNARVLIQILGPENEEEVGMFTNFYWIMPIAKYVEKYGLNHFEPSMGLIEEITKRNTGEYAIRPFIQAHPEKTMQKMEDWSTNQNKHIRRLSSEGGRPRLPWATKLDPFIKDPSPLLPILNSLKDDKSKYVQKSVANCINDILKDNKEVGIQLIESWKEENMSKERKWIIKHALRNLIKNGEITE</sequence>
<gene>
    <name evidence="1" type="ORF">DXU93_04510</name>
</gene>
<comment type="caution">
    <text evidence="1">The sequence shown here is derived from an EMBL/GenBank/DDBJ whole genome shotgun (WGS) entry which is preliminary data.</text>
</comment>
<dbReference type="InterPro" id="IPR016024">
    <property type="entry name" value="ARM-type_fold"/>
</dbReference>
<proteinExistence type="predicted"/>
<dbReference type="Pfam" id="PF08713">
    <property type="entry name" value="DNA_alkylation"/>
    <property type="match status" value="1"/>
</dbReference>
<organism evidence="1 2">
    <name type="scientific">Brumimicrobium aurantiacum</name>
    <dbReference type="NCBI Taxonomy" id="1737063"/>
    <lineage>
        <taxon>Bacteria</taxon>
        <taxon>Pseudomonadati</taxon>
        <taxon>Bacteroidota</taxon>
        <taxon>Flavobacteriia</taxon>
        <taxon>Flavobacteriales</taxon>
        <taxon>Crocinitomicaceae</taxon>
        <taxon>Brumimicrobium</taxon>
    </lineage>
</organism>
<dbReference type="Proteomes" id="UP000257127">
    <property type="component" value="Unassembled WGS sequence"/>
</dbReference>
<dbReference type="AlphaFoldDB" id="A0A3E1EZW4"/>
<dbReference type="EMBL" id="QURB01000002">
    <property type="protein sequence ID" value="RFC55088.1"/>
    <property type="molecule type" value="Genomic_DNA"/>
</dbReference>
<name>A0A3E1EZW4_9FLAO</name>
<reference evidence="1 2" key="1">
    <citation type="submission" date="2018-08" db="EMBL/GenBank/DDBJ databases">
        <title>The draft genome squence of Brumimicrobium sp. N62.</title>
        <authorList>
            <person name="Du Z.-J."/>
            <person name="Luo H.-R."/>
        </authorList>
    </citation>
    <scope>NUCLEOTIDE SEQUENCE [LARGE SCALE GENOMIC DNA]</scope>
    <source>
        <strain evidence="1 2">N62</strain>
    </source>
</reference>
<dbReference type="Gene3D" id="1.25.40.290">
    <property type="entry name" value="ARM repeat domains"/>
    <property type="match status" value="1"/>
</dbReference>
<dbReference type="RefSeq" id="WP_116880067.1">
    <property type="nucleotide sequence ID" value="NZ_QURB01000002.1"/>
</dbReference>
<accession>A0A3E1EZW4</accession>
<dbReference type="SUPFAM" id="SSF48371">
    <property type="entry name" value="ARM repeat"/>
    <property type="match status" value="1"/>
</dbReference>
<evidence type="ECO:0000313" key="1">
    <source>
        <dbReference type="EMBL" id="RFC55088.1"/>
    </source>
</evidence>
<keyword evidence="2" id="KW-1185">Reference proteome</keyword>
<evidence type="ECO:0000313" key="2">
    <source>
        <dbReference type="Proteomes" id="UP000257127"/>
    </source>
</evidence>
<dbReference type="InterPro" id="IPR014825">
    <property type="entry name" value="DNA_alkylation"/>
</dbReference>
<protein>
    <submittedName>
        <fullName evidence="1">3-methyladenine DNA glycosylase</fullName>
    </submittedName>
</protein>
<dbReference type="OrthoDB" id="9797162at2"/>